<sequence>MLSYLFKQKNTFVALLLLLGSTIATPVMASSEAGAMVVHELQQQGVTLKGIVKDANGEPIIGASVVEKEKTTNGTITDLNGYFVLRVSSGASIVVSYIGFRTEELKATPHKNMEIVLTEDTKLLDEVVVVGYGTQRKEELTSSVASVKADNFVQASSVDAASLIRGKIAGLTVVQADGNPLSTSQIMLRGVTTLASSSAPLVIIDGVEGNLNDVSPNDIEQIDVLKDGSAAAIYGTRGTNGVIIISTKKAQGDTPLIIDVNSYISTQAISRKLDMLTADEYAELAKEGMKGALDYGSRTDWMKLITQTPFNKTFSMSLKGTSKNTSYVASLDYTNNEGIIKKSEVEVLYPRINVVHRMWNNLLKLEAQISGYQRSYGFPYSDWYENPYYNALKYNPTYSVKNEDGTWNENGSSPTRLNPVALLEETKGDNKDTNIKMYGKATLNPIEGLNINWLFSREIDNFYGSYYETSRHKSTTMYGKNGYASQTSSRTQNDMMEITAQYANHFNDHNIDGLVGYSWNDYNYRYSSMSNYNFPSDDYTFNNMGVGTALTEGKATVGTSQNSSRLVGCFARLNYNYSNKYFLSASIRYEGSSKFGANHKWGTFPAVSVGWNMAKENFMKDTGFINNLKLRAGYGITGTIPASSYMSLTRLNLGGYAYYKGQWINQLKASGNANPDLRWERKKEFNLGLDYGFFNDRIFGSIDYYIRTTEDLIWDYKVAVPPYVSSSITANAGSIRNSGVEFSLNTVPVQTKDFIWNSNLNFSTNKSKLLSLSNDKYVAGNYIDGLVFNSITHRLEVGKPLGDFYGWKSVGIDENGGWLIESANGTVKSFADAQASDRKVIGNALPKYYLNFNNSLRYKWFDMSLTMRGAFGFQVYNLVKQDLGVPSSLGTGNVLASALEPKMGDRNLAYDEPNGYVSYWVEDGDFWKIDNITLGYTPDLSNARWIKKFRIYASISNLATFTGYSGIDPEISISGLTPGVDNIYQYPTTRTYTLGINLTF</sequence>
<keyword evidence="4 8" id="KW-0812">Transmembrane</keyword>
<name>A0A1Q6IAA2_BACUN</name>
<dbReference type="Pfam" id="PF00593">
    <property type="entry name" value="TonB_dep_Rec_b-barrel"/>
    <property type="match status" value="1"/>
</dbReference>
<dbReference type="AlphaFoldDB" id="A0A1Q6IAA2"/>
<evidence type="ECO:0000256" key="6">
    <source>
        <dbReference type="ARBA" id="ARBA00023136"/>
    </source>
</evidence>
<dbReference type="InterPro" id="IPR037066">
    <property type="entry name" value="Plug_dom_sf"/>
</dbReference>
<dbReference type="Proteomes" id="UP000186549">
    <property type="component" value="Unassembled WGS sequence"/>
</dbReference>
<evidence type="ECO:0000256" key="7">
    <source>
        <dbReference type="ARBA" id="ARBA00023237"/>
    </source>
</evidence>
<dbReference type="GO" id="GO:0009279">
    <property type="term" value="C:cell outer membrane"/>
    <property type="evidence" value="ECO:0007669"/>
    <property type="project" value="UniProtKB-SubCell"/>
</dbReference>
<keyword evidence="3 8" id="KW-1134">Transmembrane beta strand</keyword>
<gene>
    <name evidence="13" type="ORF">BHV79_05790</name>
</gene>
<evidence type="ECO:0000256" key="10">
    <source>
        <dbReference type="SAM" id="SignalP"/>
    </source>
</evidence>
<organism evidence="13 14">
    <name type="scientific">Bacteroides uniformis</name>
    <dbReference type="NCBI Taxonomy" id="820"/>
    <lineage>
        <taxon>Bacteria</taxon>
        <taxon>Pseudomonadati</taxon>
        <taxon>Bacteroidota</taxon>
        <taxon>Bacteroidia</taxon>
        <taxon>Bacteroidales</taxon>
        <taxon>Bacteroidaceae</taxon>
        <taxon>Bacteroides</taxon>
    </lineage>
</organism>
<evidence type="ECO:0000256" key="1">
    <source>
        <dbReference type="ARBA" id="ARBA00004571"/>
    </source>
</evidence>
<evidence type="ECO:0000256" key="9">
    <source>
        <dbReference type="RuleBase" id="RU003357"/>
    </source>
</evidence>
<feature type="chain" id="PRO_5012773101" evidence="10">
    <location>
        <begin position="30"/>
        <end position="1000"/>
    </location>
</feature>
<dbReference type="SUPFAM" id="SSF56935">
    <property type="entry name" value="Porins"/>
    <property type="match status" value="1"/>
</dbReference>
<dbReference type="InterPro" id="IPR000531">
    <property type="entry name" value="Beta-barrel_TonB"/>
</dbReference>
<evidence type="ECO:0000259" key="11">
    <source>
        <dbReference type="Pfam" id="PF00593"/>
    </source>
</evidence>
<dbReference type="FunFam" id="2.60.40.1120:FF:000003">
    <property type="entry name" value="Outer membrane protein Omp121"/>
    <property type="match status" value="1"/>
</dbReference>
<evidence type="ECO:0000256" key="4">
    <source>
        <dbReference type="ARBA" id="ARBA00022692"/>
    </source>
</evidence>
<dbReference type="InterPro" id="IPR012910">
    <property type="entry name" value="Plug_dom"/>
</dbReference>
<dbReference type="Gene3D" id="2.170.130.10">
    <property type="entry name" value="TonB-dependent receptor, plug domain"/>
    <property type="match status" value="1"/>
</dbReference>
<keyword evidence="7 8" id="KW-0998">Cell outer membrane</keyword>
<dbReference type="Gene3D" id="2.40.170.20">
    <property type="entry name" value="TonB-dependent receptor, beta-barrel domain"/>
    <property type="match status" value="1"/>
</dbReference>
<comment type="similarity">
    <text evidence="8 9">Belongs to the TonB-dependent receptor family.</text>
</comment>
<dbReference type="NCBIfam" id="TIGR04057">
    <property type="entry name" value="SusC_RagA_signa"/>
    <property type="match status" value="1"/>
</dbReference>
<keyword evidence="6 8" id="KW-0472">Membrane</keyword>
<comment type="caution">
    <text evidence="13">The sequence shown here is derived from an EMBL/GenBank/DDBJ whole genome shotgun (WGS) entry which is preliminary data.</text>
</comment>
<keyword evidence="10" id="KW-0732">Signal</keyword>
<evidence type="ECO:0000256" key="3">
    <source>
        <dbReference type="ARBA" id="ARBA00022452"/>
    </source>
</evidence>
<dbReference type="InterPro" id="IPR008969">
    <property type="entry name" value="CarboxyPept-like_regulatory"/>
</dbReference>
<evidence type="ECO:0000256" key="2">
    <source>
        <dbReference type="ARBA" id="ARBA00022448"/>
    </source>
</evidence>
<dbReference type="Pfam" id="PF07715">
    <property type="entry name" value="Plug"/>
    <property type="match status" value="1"/>
</dbReference>
<dbReference type="InterPro" id="IPR023997">
    <property type="entry name" value="TonB-dep_OMP_SusC/RagA_CS"/>
</dbReference>
<dbReference type="SUPFAM" id="SSF49464">
    <property type="entry name" value="Carboxypeptidase regulatory domain-like"/>
    <property type="match status" value="1"/>
</dbReference>
<feature type="domain" description="TonB-dependent receptor plug" evidence="12">
    <location>
        <begin position="137"/>
        <end position="242"/>
    </location>
</feature>
<evidence type="ECO:0000256" key="5">
    <source>
        <dbReference type="ARBA" id="ARBA00023077"/>
    </source>
</evidence>
<dbReference type="InterPro" id="IPR023996">
    <property type="entry name" value="TonB-dep_OMP_SusC/RagA"/>
</dbReference>
<evidence type="ECO:0000256" key="8">
    <source>
        <dbReference type="PROSITE-ProRule" id="PRU01360"/>
    </source>
</evidence>
<feature type="domain" description="TonB-dependent receptor-like beta-barrel" evidence="11">
    <location>
        <begin position="382"/>
        <end position="878"/>
    </location>
</feature>
<dbReference type="NCBIfam" id="TIGR04056">
    <property type="entry name" value="OMP_RagA_SusC"/>
    <property type="match status" value="1"/>
</dbReference>
<dbReference type="Gene3D" id="2.60.40.1120">
    <property type="entry name" value="Carboxypeptidase-like, regulatory domain"/>
    <property type="match status" value="1"/>
</dbReference>
<evidence type="ECO:0000259" key="12">
    <source>
        <dbReference type="Pfam" id="PF07715"/>
    </source>
</evidence>
<dbReference type="EMBL" id="MNQU01000157">
    <property type="protein sequence ID" value="OKZ35781.1"/>
    <property type="molecule type" value="Genomic_DNA"/>
</dbReference>
<dbReference type="Pfam" id="PF13715">
    <property type="entry name" value="CarbopepD_reg_2"/>
    <property type="match status" value="1"/>
</dbReference>
<proteinExistence type="inferred from homology"/>
<comment type="subcellular location">
    <subcellularLocation>
        <location evidence="1 8">Cell outer membrane</location>
        <topology evidence="1 8">Multi-pass membrane protein</topology>
    </subcellularLocation>
</comment>
<evidence type="ECO:0000313" key="13">
    <source>
        <dbReference type="EMBL" id="OKZ35781.1"/>
    </source>
</evidence>
<feature type="signal peptide" evidence="10">
    <location>
        <begin position="1"/>
        <end position="29"/>
    </location>
</feature>
<protein>
    <submittedName>
        <fullName evidence="13">SusC/RagA family TonB-linked outer membrane protein</fullName>
    </submittedName>
</protein>
<keyword evidence="5 9" id="KW-0798">TonB box</keyword>
<evidence type="ECO:0000313" key="14">
    <source>
        <dbReference type="Proteomes" id="UP000186549"/>
    </source>
</evidence>
<dbReference type="InterPro" id="IPR036942">
    <property type="entry name" value="Beta-barrel_TonB_sf"/>
</dbReference>
<keyword evidence="2 8" id="KW-0813">Transport</keyword>
<dbReference type="PROSITE" id="PS52016">
    <property type="entry name" value="TONB_DEPENDENT_REC_3"/>
    <property type="match status" value="1"/>
</dbReference>
<dbReference type="InterPro" id="IPR039426">
    <property type="entry name" value="TonB-dep_rcpt-like"/>
</dbReference>
<accession>A0A1Q6IAA2</accession>
<reference evidence="13 14" key="1">
    <citation type="journal article" date="2016" name="Nat. Biotechnol.">
        <title>Measurement of bacterial replication rates in microbial communities.</title>
        <authorList>
            <person name="Brown C.T."/>
            <person name="Olm M.R."/>
            <person name="Thomas B.C."/>
            <person name="Banfield J.F."/>
        </authorList>
    </citation>
    <scope>NUCLEOTIDE SEQUENCE [LARGE SCALE GENOMIC DNA]</scope>
    <source>
        <strain evidence="13">45_41</strain>
    </source>
</reference>